<dbReference type="PROSITE" id="PS50089">
    <property type="entry name" value="ZF_RING_2"/>
    <property type="match status" value="1"/>
</dbReference>
<comment type="subunit">
    <text evidence="6">Associated with the spliceosome.</text>
</comment>
<dbReference type="PANTHER" id="PTHR12930">
    <property type="entry name" value="ZINC FINGER PROTEIN 183"/>
    <property type="match status" value="1"/>
</dbReference>
<evidence type="ECO:0000256" key="1">
    <source>
        <dbReference type="ARBA" id="ARBA00009161"/>
    </source>
</evidence>
<protein>
    <recommendedName>
        <fullName evidence="6">Pre-mRNA-splicing factor CWC24</fullName>
    </recommendedName>
</protein>
<proteinExistence type="inferred from homology"/>
<dbReference type="PANTHER" id="PTHR12930:SF0">
    <property type="entry name" value="RING FINGER PROTEIN 113B"/>
    <property type="match status" value="1"/>
</dbReference>
<keyword evidence="4 5" id="KW-0862">Zinc</keyword>
<dbReference type="HOGENOM" id="CLU_050460_0_1_1"/>
<keyword evidence="11" id="KW-1185">Reference proteome</keyword>
<dbReference type="OrthoDB" id="25761at2759"/>
<feature type="compositionally biased region" description="Polar residues" evidence="7">
    <location>
        <begin position="90"/>
        <end position="103"/>
    </location>
</feature>
<feature type="region of interest" description="Disordered" evidence="7">
    <location>
        <begin position="83"/>
        <end position="109"/>
    </location>
</feature>
<evidence type="ECO:0000313" key="11">
    <source>
        <dbReference type="Proteomes" id="UP000030641"/>
    </source>
</evidence>
<sequence>YRGAKGYGNFIQKNPDKSGKSVGPVKAPSNMRMITLVDFAPDVCKDYKQTGFCGFGDSCKFLHAREDYKQGWQLDKEWEKAGKSKAKSTIIGSANRSSEQANESSDDDEAKELEKIPFACIICKEPYKSPVVTKCGHYFCEACALKRHKSKGGKACANCGADTGGTFNVAKNLRKLLDKKRER</sequence>
<dbReference type="AlphaFoldDB" id="A0A074YMK7"/>
<feature type="non-terminal residue" evidence="10">
    <location>
        <position position="1"/>
    </location>
</feature>
<dbReference type="SUPFAM" id="SSF57850">
    <property type="entry name" value="RING/U-box"/>
    <property type="match status" value="1"/>
</dbReference>
<name>A0A074YMK7_AURSE</name>
<feature type="domain" description="C3H1-type" evidence="9">
    <location>
        <begin position="38"/>
        <end position="66"/>
    </location>
</feature>
<dbReference type="CDD" id="cd16539">
    <property type="entry name" value="RING-HC_RNF113A_B"/>
    <property type="match status" value="1"/>
</dbReference>
<evidence type="ECO:0000256" key="6">
    <source>
        <dbReference type="RuleBase" id="RU367110"/>
    </source>
</evidence>
<comment type="function">
    <text evidence="6">Involved in pre-mRNA splicing.</text>
</comment>
<dbReference type="GeneID" id="25369232"/>
<dbReference type="InterPro" id="IPR039971">
    <property type="entry name" value="CWC24-like"/>
</dbReference>
<keyword evidence="6" id="KW-0238">DNA-binding</keyword>
<dbReference type="GO" id="GO:0034247">
    <property type="term" value="P:snoRNA splicing"/>
    <property type="evidence" value="ECO:0007669"/>
    <property type="project" value="TreeGrafter"/>
</dbReference>
<reference evidence="10 11" key="1">
    <citation type="journal article" date="2014" name="BMC Genomics">
        <title>Genome sequencing of four Aureobasidium pullulans varieties: biotechnological potential, stress tolerance, and description of new species.</title>
        <authorList>
            <person name="Gostin Ar C."/>
            <person name="Ohm R.A."/>
            <person name="Kogej T."/>
            <person name="Sonjak S."/>
            <person name="Turk M."/>
            <person name="Zajc J."/>
            <person name="Zalar P."/>
            <person name="Grube M."/>
            <person name="Sun H."/>
            <person name="Han J."/>
            <person name="Sharma A."/>
            <person name="Chiniquy J."/>
            <person name="Ngan C.Y."/>
            <person name="Lipzen A."/>
            <person name="Barry K."/>
            <person name="Grigoriev I.V."/>
            <person name="Gunde-Cimerman N."/>
        </authorList>
    </citation>
    <scope>NUCLEOTIDE SEQUENCE [LARGE SCALE GENOMIC DNA]</scope>
    <source>
        <strain evidence="10 11">EXF-2481</strain>
    </source>
</reference>
<accession>A0A074YMK7</accession>
<evidence type="ECO:0000256" key="2">
    <source>
        <dbReference type="ARBA" id="ARBA00022723"/>
    </source>
</evidence>
<feature type="non-terminal residue" evidence="10">
    <location>
        <position position="183"/>
    </location>
</feature>
<dbReference type="SUPFAM" id="SSF90229">
    <property type="entry name" value="CCCH zinc finger"/>
    <property type="match status" value="1"/>
</dbReference>
<dbReference type="STRING" id="1043005.A0A074YMK7"/>
<dbReference type="RefSeq" id="XP_013347557.1">
    <property type="nucleotide sequence ID" value="XM_013492103.1"/>
</dbReference>
<keyword evidence="6" id="KW-0508">mRNA splicing</keyword>
<evidence type="ECO:0000259" key="9">
    <source>
        <dbReference type="PROSITE" id="PS50103"/>
    </source>
</evidence>
<evidence type="ECO:0000256" key="5">
    <source>
        <dbReference type="PROSITE-ProRule" id="PRU00723"/>
    </source>
</evidence>
<dbReference type="GO" id="GO:0006397">
    <property type="term" value="P:mRNA processing"/>
    <property type="evidence" value="ECO:0007669"/>
    <property type="project" value="UniProtKB-KW"/>
</dbReference>
<feature type="domain" description="RING-type" evidence="8">
    <location>
        <begin position="120"/>
        <end position="159"/>
    </location>
</feature>
<dbReference type="InterPro" id="IPR000571">
    <property type="entry name" value="Znf_CCCH"/>
</dbReference>
<dbReference type="InterPro" id="IPR001841">
    <property type="entry name" value="Znf_RING"/>
</dbReference>
<dbReference type="Pfam" id="PF00642">
    <property type="entry name" value="zf-CCCH"/>
    <property type="match status" value="1"/>
</dbReference>
<keyword evidence="3 5" id="KW-0863">Zinc-finger</keyword>
<gene>
    <name evidence="10" type="ORF">AUEXF2481DRAFT_58457</name>
</gene>
<dbReference type="InterPro" id="IPR036855">
    <property type="entry name" value="Znf_CCCH_sf"/>
</dbReference>
<feature type="zinc finger region" description="C3H1-type" evidence="5">
    <location>
        <begin position="38"/>
        <end position="66"/>
    </location>
</feature>
<dbReference type="Pfam" id="PF13445">
    <property type="entry name" value="zf-RING_UBOX"/>
    <property type="match status" value="1"/>
</dbReference>
<dbReference type="InterPro" id="IPR017907">
    <property type="entry name" value="Znf_RING_CS"/>
</dbReference>
<keyword evidence="2 5" id="KW-0479">Metal-binding</keyword>
<organism evidence="10 11">
    <name type="scientific">Aureobasidium subglaciale (strain EXF-2481)</name>
    <name type="common">Aureobasidium pullulans var. subglaciale</name>
    <dbReference type="NCBI Taxonomy" id="1043005"/>
    <lineage>
        <taxon>Eukaryota</taxon>
        <taxon>Fungi</taxon>
        <taxon>Dikarya</taxon>
        <taxon>Ascomycota</taxon>
        <taxon>Pezizomycotina</taxon>
        <taxon>Dothideomycetes</taxon>
        <taxon>Dothideomycetidae</taxon>
        <taxon>Dothideales</taxon>
        <taxon>Saccotheciaceae</taxon>
        <taxon>Aureobasidium</taxon>
    </lineage>
</organism>
<evidence type="ECO:0000256" key="3">
    <source>
        <dbReference type="ARBA" id="ARBA00022771"/>
    </source>
</evidence>
<dbReference type="FunCoup" id="A0A074YMK7">
    <property type="interactions" value="293"/>
</dbReference>
<evidence type="ECO:0000256" key="7">
    <source>
        <dbReference type="SAM" id="MobiDB-lite"/>
    </source>
</evidence>
<dbReference type="Proteomes" id="UP000030641">
    <property type="component" value="Unassembled WGS sequence"/>
</dbReference>
<comment type="subcellular location">
    <subcellularLocation>
        <location evidence="6">Nucleus</location>
    </subcellularLocation>
</comment>
<dbReference type="SMART" id="SM00356">
    <property type="entry name" value="ZnF_C3H1"/>
    <property type="match status" value="1"/>
</dbReference>
<comment type="similarity">
    <text evidence="1 6">Belongs to the CWC24 family.</text>
</comment>
<dbReference type="EMBL" id="KL584751">
    <property type="protein sequence ID" value="KEQ99033.1"/>
    <property type="molecule type" value="Genomic_DNA"/>
</dbReference>
<dbReference type="GO" id="GO:0005684">
    <property type="term" value="C:U2-type spliceosomal complex"/>
    <property type="evidence" value="ECO:0007669"/>
    <property type="project" value="TreeGrafter"/>
</dbReference>
<dbReference type="OMA" id="RCGHYFD"/>
<keyword evidence="6" id="KW-0539">Nucleus</keyword>
<dbReference type="GO" id="GO:0008270">
    <property type="term" value="F:zinc ion binding"/>
    <property type="evidence" value="ECO:0007669"/>
    <property type="project" value="UniProtKB-KW"/>
</dbReference>
<dbReference type="PROSITE" id="PS50103">
    <property type="entry name" value="ZF_C3H1"/>
    <property type="match status" value="1"/>
</dbReference>
<dbReference type="InterPro" id="IPR027370">
    <property type="entry name" value="Znf-RING_euk"/>
</dbReference>
<dbReference type="SMART" id="SM00184">
    <property type="entry name" value="RING"/>
    <property type="match status" value="1"/>
</dbReference>
<evidence type="ECO:0000313" key="10">
    <source>
        <dbReference type="EMBL" id="KEQ99033.1"/>
    </source>
</evidence>
<dbReference type="InParanoid" id="A0A074YMK7"/>
<dbReference type="Gene3D" id="3.30.40.10">
    <property type="entry name" value="Zinc/RING finger domain, C3HC4 (zinc finger)"/>
    <property type="match status" value="1"/>
</dbReference>
<dbReference type="InterPro" id="IPR013083">
    <property type="entry name" value="Znf_RING/FYVE/PHD"/>
</dbReference>
<evidence type="ECO:0000256" key="4">
    <source>
        <dbReference type="ARBA" id="ARBA00022833"/>
    </source>
</evidence>
<dbReference type="Gene3D" id="4.10.1000.10">
    <property type="entry name" value="Zinc finger, CCCH-type"/>
    <property type="match status" value="1"/>
</dbReference>
<dbReference type="GO" id="GO:0003677">
    <property type="term" value="F:DNA binding"/>
    <property type="evidence" value="ECO:0007669"/>
    <property type="project" value="UniProtKB-UniRule"/>
</dbReference>
<dbReference type="PROSITE" id="PS00518">
    <property type="entry name" value="ZF_RING_1"/>
    <property type="match status" value="1"/>
</dbReference>
<keyword evidence="6" id="KW-0747">Spliceosome</keyword>
<evidence type="ECO:0000259" key="8">
    <source>
        <dbReference type="PROSITE" id="PS50089"/>
    </source>
</evidence>
<keyword evidence="6" id="KW-0507">mRNA processing</keyword>